<dbReference type="GO" id="GO:0005737">
    <property type="term" value="C:cytoplasm"/>
    <property type="evidence" value="ECO:0007669"/>
    <property type="project" value="TreeGrafter"/>
</dbReference>
<dbReference type="SMART" id="SM00233">
    <property type="entry name" value="PH"/>
    <property type="match status" value="1"/>
</dbReference>
<dbReference type="Pfam" id="PF02174">
    <property type="entry name" value="IRS"/>
    <property type="match status" value="1"/>
</dbReference>
<dbReference type="SMART" id="SM01244">
    <property type="entry name" value="IRS"/>
    <property type="match status" value="1"/>
</dbReference>
<dbReference type="EnsemblMetazoa" id="MDOA001705-RA">
    <property type="protein sequence ID" value="MDOA001705-PA"/>
    <property type="gene ID" value="MDOA001705"/>
</dbReference>
<evidence type="ECO:0000259" key="2">
    <source>
        <dbReference type="PROSITE" id="PS51064"/>
    </source>
</evidence>
<dbReference type="STRING" id="7370.A0A1I8M6F6"/>
<dbReference type="eggNOG" id="KOG4047">
    <property type="taxonomic scope" value="Eukaryota"/>
</dbReference>
<dbReference type="GO" id="GO:0007169">
    <property type="term" value="P:cell surface receptor protein tyrosine kinase signaling pathway"/>
    <property type="evidence" value="ECO:0007669"/>
    <property type="project" value="TreeGrafter"/>
</dbReference>
<feature type="compositionally biased region" description="Polar residues" evidence="1">
    <location>
        <begin position="280"/>
        <end position="296"/>
    </location>
</feature>
<sequence length="591" mass="66214">MARPEDQHRLTINKQIIPMTQIEKSLRFSVLKQTLSSYKSCQKYCLLFKSSRYGIERLEICETKDDKYPKIITLENCVKITQEPPPANLICIVKKNETLTLNAINEECLMEWVNALQNVAFRNKNENTQNLSAIEEDNDLYCSSYEDGLFIVSLIPTEASNRCNIDPKCYMLHLTATELQLKSISGSKNVISNWPYRFIRKYGYRDGKFTFEAGRKCSTGEGIFILDHTSPQDVFRCMSSKMKSMKKLISGDVINIDSCENQLTAAASMEAGSRSPLPPSYSTQRSSELENNSSQIPKGLTLVPSKPPRRIAPMTEPPLAVDSPCIPLKSEQKNTCDNAKYKQFDAVTITTSDSNKAVGSTVILKPTSPNLPFTPDPASEAVTFRENLAERDYECIENITEAWKTLGINEVKHNENVRISTTKTFQVINKGREKVIYARDKVKECLAPGSTSIMFDIDIGESSKNVASIVPTDLTYDRLEFLTANNRTSSGYKTIVPVTSIANQCMSTKSLQNEYELISVPDTDSCRKADDTHLGYGVLRKSKNLLFSATANSMCNNTRSTDMESGIKEGSSIQCDINGINYEQVRNPKRV</sequence>
<evidence type="ECO:0000256" key="1">
    <source>
        <dbReference type="SAM" id="MobiDB-lite"/>
    </source>
</evidence>
<dbReference type="VEuPathDB" id="VectorBase:MDOA001705"/>
<reference evidence="3" key="1">
    <citation type="submission" date="2020-05" db="UniProtKB">
        <authorList>
            <consortium name="EnsemblMetazoa"/>
        </authorList>
    </citation>
    <scope>IDENTIFICATION</scope>
    <source>
        <strain evidence="3">Aabys</strain>
    </source>
</reference>
<dbReference type="PANTHER" id="PTHR21258:SF62">
    <property type="entry name" value="INSULIN RECEPTOR SUBSTRATE 1"/>
    <property type="match status" value="1"/>
</dbReference>
<dbReference type="InterPro" id="IPR002404">
    <property type="entry name" value="IRS_PTB"/>
</dbReference>
<dbReference type="GO" id="GO:0043410">
    <property type="term" value="P:positive regulation of MAPK cascade"/>
    <property type="evidence" value="ECO:0007669"/>
    <property type="project" value="TreeGrafter"/>
</dbReference>
<dbReference type="SMART" id="SM00310">
    <property type="entry name" value="PTBI"/>
    <property type="match status" value="1"/>
</dbReference>
<feature type="region of interest" description="Disordered" evidence="1">
    <location>
        <begin position="268"/>
        <end position="318"/>
    </location>
</feature>
<dbReference type="OrthoDB" id="6243387at2759"/>
<organism evidence="3">
    <name type="scientific">Musca domestica</name>
    <name type="common">House fly</name>
    <dbReference type="NCBI Taxonomy" id="7370"/>
    <lineage>
        <taxon>Eukaryota</taxon>
        <taxon>Metazoa</taxon>
        <taxon>Ecdysozoa</taxon>
        <taxon>Arthropoda</taxon>
        <taxon>Hexapoda</taxon>
        <taxon>Insecta</taxon>
        <taxon>Pterygota</taxon>
        <taxon>Neoptera</taxon>
        <taxon>Endopterygota</taxon>
        <taxon>Diptera</taxon>
        <taxon>Brachycera</taxon>
        <taxon>Muscomorpha</taxon>
        <taxon>Muscoidea</taxon>
        <taxon>Muscidae</taxon>
        <taxon>Musca</taxon>
    </lineage>
</organism>
<dbReference type="InterPro" id="IPR001849">
    <property type="entry name" value="PH_domain"/>
</dbReference>
<name>A0A1I8M6F6_MUSDO</name>
<dbReference type="InterPro" id="IPR011993">
    <property type="entry name" value="PH-like_dom_sf"/>
</dbReference>
<dbReference type="PANTHER" id="PTHR21258">
    <property type="entry name" value="DOCKING PROTEIN RELATED"/>
    <property type="match status" value="1"/>
</dbReference>
<dbReference type="VEuPathDB" id="VectorBase:MDOMA2_019078"/>
<dbReference type="GO" id="GO:0007265">
    <property type="term" value="P:Ras protein signal transduction"/>
    <property type="evidence" value="ECO:0007669"/>
    <property type="project" value="TreeGrafter"/>
</dbReference>
<dbReference type="SUPFAM" id="SSF50729">
    <property type="entry name" value="PH domain-like"/>
    <property type="match status" value="2"/>
</dbReference>
<gene>
    <name evidence="3" type="primary">101891263</name>
</gene>
<dbReference type="AlphaFoldDB" id="A0A1I8M6F6"/>
<dbReference type="PROSITE" id="PS51064">
    <property type="entry name" value="IRS_PTB"/>
    <property type="match status" value="1"/>
</dbReference>
<evidence type="ECO:0000313" key="3">
    <source>
        <dbReference type="EnsemblMetazoa" id="MDOA001705-PA"/>
    </source>
</evidence>
<feature type="domain" description="IRS-type PTB" evidence="2">
    <location>
        <begin position="146"/>
        <end position="252"/>
    </location>
</feature>
<accession>A0A1I8M6F6</accession>
<dbReference type="InterPro" id="IPR050996">
    <property type="entry name" value="Docking_Protein_DOK"/>
</dbReference>
<proteinExistence type="predicted"/>
<dbReference type="Gene3D" id="2.30.29.30">
    <property type="entry name" value="Pleckstrin-homology domain (PH domain)/Phosphotyrosine-binding domain (PTB)"/>
    <property type="match status" value="2"/>
</dbReference>
<protein>
    <recommendedName>
        <fullName evidence="2">IRS-type PTB domain-containing protein</fullName>
    </recommendedName>
</protein>